<keyword evidence="2" id="KW-1185">Reference proteome</keyword>
<dbReference type="OrthoDB" id="742600at2759"/>
<proteinExistence type="predicted"/>
<dbReference type="PANTHER" id="PTHR34537:SF2">
    <property type="entry name" value="FERREDOXIN-LIKE PROTEIN"/>
    <property type="match status" value="1"/>
</dbReference>
<accession>A0A2I0BEY6</accession>
<evidence type="ECO:0000313" key="2">
    <source>
        <dbReference type="Proteomes" id="UP000236161"/>
    </source>
</evidence>
<dbReference type="PANTHER" id="PTHR34537">
    <property type="entry name" value="OS08G0459300 PROTEIN"/>
    <property type="match status" value="1"/>
</dbReference>
<organism evidence="1 2">
    <name type="scientific">Apostasia shenzhenica</name>
    <dbReference type="NCBI Taxonomy" id="1088818"/>
    <lineage>
        <taxon>Eukaryota</taxon>
        <taxon>Viridiplantae</taxon>
        <taxon>Streptophyta</taxon>
        <taxon>Embryophyta</taxon>
        <taxon>Tracheophyta</taxon>
        <taxon>Spermatophyta</taxon>
        <taxon>Magnoliopsida</taxon>
        <taxon>Liliopsida</taxon>
        <taxon>Asparagales</taxon>
        <taxon>Orchidaceae</taxon>
        <taxon>Apostasioideae</taxon>
        <taxon>Apostasia</taxon>
    </lineage>
</organism>
<sequence>MISTHCPQSPLRRYSWTPGPLRSTTTSSNCLPSALSIFIFSLSLSLSVLCAMRNPMGGRFIFLCLACVALASAAETQENPANEIVKLVNANRTASKLPKLKNSPGLGCMALQYLSQCIGKCSVNDTLSCQPPEVDITEVYAPNCGVELPTIGTISGNLQGCHWGYLNPEKALSIILHKNKKSVSLLQSKDQTGIGVGFKSLKGETSYWCVLLSNVTSKSGFVLEAGGKGIQQKNGCFSGADEPCSSGNQIAFYFKLMIFRNKRTQIARMIGFTGRERDEEQRSTSSGKFERS</sequence>
<dbReference type="STRING" id="1088818.A0A2I0BEY6"/>
<dbReference type="Proteomes" id="UP000236161">
    <property type="component" value="Unassembled WGS sequence"/>
</dbReference>
<gene>
    <name evidence="1" type="ORF">AXF42_Ash007041</name>
</gene>
<name>A0A2I0BEY6_9ASPA</name>
<reference evidence="1 2" key="1">
    <citation type="journal article" date="2017" name="Nature">
        <title>The Apostasia genome and the evolution of orchids.</title>
        <authorList>
            <person name="Zhang G.Q."/>
            <person name="Liu K.W."/>
            <person name="Li Z."/>
            <person name="Lohaus R."/>
            <person name="Hsiao Y.Y."/>
            <person name="Niu S.C."/>
            <person name="Wang J.Y."/>
            <person name="Lin Y.C."/>
            <person name="Xu Q."/>
            <person name="Chen L.J."/>
            <person name="Yoshida K."/>
            <person name="Fujiwara S."/>
            <person name="Wang Z.W."/>
            <person name="Zhang Y.Q."/>
            <person name="Mitsuda N."/>
            <person name="Wang M."/>
            <person name="Liu G.H."/>
            <person name="Pecoraro L."/>
            <person name="Huang H.X."/>
            <person name="Xiao X.J."/>
            <person name="Lin M."/>
            <person name="Wu X.Y."/>
            <person name="Wu W.L."/>
            <person name="Chen Y.Y."/>
            <person name="Chang S.B."/>
            <person name="Sakamoto S."/>
            <person name="Ohme-Takagi M."/>
            <person name="Yagi M."/>
            <person name="Zeng S.J."/>
            <person name="Shen C.Y."/>
            <person name="Yeh C.M."/>
            <person name="Luo Y.B."/>
            <person name="Tsai W.C."/>
            <person name="Van de Peer Y."/>
            <person name="Liu Z.J."/>
        </authorList>
    </citation>
    <scope>NUCLEOTIDE SEQUENCE [LARGE SCALE GENOMIC DNA]</scope>
    <source>
        <strain evidence="2">cv. Shenzhen</strain>
        <tissue evidence="1">Stem</tissue>
    </source>
</reference>
<dbReference type="AlphaFoldDB" id="A0A2I0BEY6"/>
<dbReference type="EMBL" id="KZ451886">
    <property type="protein sequence ID" value="PKA66344.1"/>
    <property type="molecule type" value="Genomic_DNA"/>
</dbReference>
<protein>
    <submittedName>
        <fullName evidence="1">Uncharacterized protein</fullName>
    </submittedName>
</protein>
<evidence type="ECO:0000313" key="1">
    <source>
        <dbReference type="EMBL" id="PKA66344.1"/>
    </source>
</evidence>